<sequence length="473" mass="49745">MQPILYYVHHQGTGHWRRALAVAAELDRPVVFLSSVAPPDALPPSGTYVALPLDIPADPENHDAHGHLHWAPVHQAGLLARHRFILEAAERYQPALAVVDVSVEVTVLLRTSGVPVVSVRLPGQRDDCAHALGFGLSDQIVTPVPSAWGLHAGLPRTQAVGLVTRARPVPLQGNNNGRPRAVIIIGTGGSRIDARTCAEIAADLPEHDVTVAGLSPAKLSVLPDNLYFEGRVKDAAPFIRSASVVIGNTGLGTVGEVLAAGKPFVALPEPRAFGEQEVTARALEETGAAAVLWDLPHPAVGDEPGAGAGGRTVTGLCAGTGRRTVVNRHPDGDDCVRDELRAETDGHAATELRTGMDRHAGTNGHDGRDQHVGPARLAEAPPYASAAQFAGEAVDSAPARPSTWAEAVQHAMLLRSDHYPARGITDGAVRFAQIIEAQASLHSTSRGTLLPRPADEAQLAPSPRSADEPQLAR</sequence>
<evidence type="ECO:0000256" key="1">
    <source>
        <dbReference type="SAM" id="MobiDB-lite"/>
    </source>
</evidence>
<feature type="region of interest" description="Disordered" evidence="1">
    <location>
        <begin position="443"/>
        <end position="473"/>
    </location>
</feature>
<feature type="region of interest" description="Disordered" evidence="1">
    <location>
        <begin position="346"/>
        <end position="373"/>
    </location>
</feature>
<feature type="domain" description="Glycosyl transferase family 28 C-terminal" evidence="2">
    <location>
        <begin position="235"/>
        <end position="292"/>
    </location>
</feature>
<comment type="caution">
    <text evidence="3">The sequence shown here is derived from an EMBL/GenBank/DDBJ whole genome shotgun (WGS) entry which is preliminary data.</text>
</comment>
<dbReference type="RefSeq" id="WP_231449163.1">
    <property type="nucleotide sequence ID" value="NZ_JAJOMB010000028.1"/>
</dbReference>
<evidence type="ECO:0000259" key="2">
    <source>
        <dbReference type="Pfam" id="PF04101"/>
    </source>
</evidence>
<protein>
    <recommendedName>
        <fullName evidence="2">Glycosyl transferase family 28 C-terminal domain-containing protein</fullName>
    </recommendedName>
</protein>
<dbReference type="InterPro" id="IPR007235">
    <property type="entry name" value="Glyco_trans_28_C"/>
</dbReference>
<proteinExistence type="predicted"/>
<name>A0A9X1NND0_9ACTN</name>
<evidence type="ECO:0000313" key="3">
    <source>
        <dbReference type="EMBL" id="MCD5316311.1"/>
    </source>
</evidence>
<evidence type="ECO:0000313" key="4">
    <source>
        <dbReference type="Proteomes" id="UP001138997"/>
    </source>
</evidence>
<keyword evidence="4" id="KW-1185">Reference proteome</keyword>
<dbReference type="SUPFAM" id="SSF53756">
    <property type="entry name" value="UDP-Glycosyltransferase/glycogen phosphorylase"/>
    <property type="match status" value="1"/>
</dbReference>
<feature type="compositionally biased region" description="Basic and acidic residues" evidence="1">
    <location>
        <begin position="346"/>
        <end position="371"/>
    </location>
</feature>
<dbReference type="AlphaFoldDB" id="A0A9X1NND0"/>
<dbReference type="GO" id="GO:0016758">
    <property type="term" value="F:hexosyltransferase activity"/>
    <property type="evidence" value="ECO:0007669"/>
    <property type="project" value="InterPro"/>
</dbReference>
<dbReference type="Proteomes" id="UP001138997">
    <property type="component" value="Unassembled WGS sequence"/>
</dbReference>
<dbReference type="PANTHER" id="PTHR21015">
    <property type="entry name" value="UDP-N-ACETYLGLUCOSAMINE--N-ACETYLMURAMYL-(PENTAPEPTIDE) PYROPHOSPHORYL-UNDECAPRENOL N-ACETYLGLUCOSAMINE TRANSFERASE 1"/>
    <property type="match status" value="1"/>
</dbReference>
<reference evidence="3" key="1">
    <citation type="submission" date="2021-11" db="EMBL/GenBank/DDBJ databases">
        <title>Streptomyces corallinus and Kineosporia corallina sp. nov., two new coral-derived marine actinobacteria.</title>
        <authorList>
            <person name="Buangrab K."/>
            <person name="Sutthacheep M."/>
            <person name="Yeemin T."/>
            <person name="Harunari E."/>
            <person name="Igarashi Y."/>
            <person name="Sripreechasak P."/>
            <person name="Kanchanasin P."/>
            <person name="Tanasupawat S."/>
            <person name="Phongsopitanun W."/>
        </authorList>
    </citation>
    <scope>NUCLEOTIDE SEQUENCE</scope>
    <source>
        <strain evidence="3">JCM 31032</strain>
    </source>
</reference>
<organism evidence="3 4">
    <name type="scientific">Kineosporia babensis</name>
    <dbReference type="NCBI Taxonomy" id="499548"/>
    <lineage>
        <taxon>Bacteria</taxon>
        <taxon>Bacillati</taxon>
        <taxon>Actinomycetota</taxon>
        <taxon>Actinomycetes</taxon>
        <taxon>Kineosporiales</taxon>
        <taxon>Kineosporiaceae</taxon>
        <taxon>Kineosporia</taxon>
    </lineage>
</organism>
<dbReference type="PANTHER" id="PTHR21015:SF28">
    <property type="entry name" value="SLL1722 PROTEIN"/>
    <property type="match status" value="1"/>
</dbReference>
<gene>
    <name evidence="3" type="ORF">LR394_35980</name>
</gene>
<dbReference type="Pfam" id="PF04101">
    <property type="entry name" value="Glyco_tran_28_C"/>
    <property type="match status" value="1"/>
</dbReference>
<dbReference type="Gene3D" id="3.40.50.2000">
    <property type="entry name" value="Glycogen Phosphorylase B"/>
    <property type="match status" value="1"/>
</dbReference>
<accession>A0A9X1NND0</accession>
<dbReference type="EMBL" id="JAJOMB010000028">
    <property type="protein sequence ID" value="MCD5316311.1"/>
    <property type="molecule type" value="Genomic_DNA"/>
</dbReference>